<dbReference type="Gene3D" id="3.40.50.1700">
    <property type="entry name" value="Glycoside hydrolase family 3 C-terminal domain"/>
    <property type="match status" value="1"/>
</dbReference>
<accession>A0A9P6XSM4</accession>
<organism evidence="4 5">
    <name type="scientific">Rhizopus delemar</name>
    <dbReference type="NCBI Taxonomy" id="936053"/>
    <lineage>
        <taxon>Eukaryota</taxon>
        <taxon>Fungi</taxon>
        <taxon>Fungi incertae sedis</taxon>
        <taxon>Mucoromycota</taxon>
        <taxon>Mucoromycotina</taxon>
        <taxon>Mucoromycetes</taxon>
        <taxon>Mucorales</taxon>
        <taxon>Mucorineae</taxon>
        <taxon>Rhizopodaceae</taxon>
        <taxon>Rhizopus</taxon>
    </lineage>
</organism>
<reference evidence="4 5" key="1">
    <citation type="journal article" date="2020" name="Microb. Genom.">
        <title>Genetic diversity of clinical and environmental Mucorales isolates obtained from an investigation of mucormycosis cases among solid organ transplant recipients.</title>
        <authorList>
            <person name="Nguyen M.H."/>
            <person name="Kaul D."/>
            <person name="Muto C."/>
            <person name="Cheng S.J."/>
            <person name="Richter R.A."/>
            <person name="Bruno V.M."/>
            <person name="Liu G."/>
            <person name="Beyhan S."/>
            <person name="Sundermann A.J."/>
            <person name="Mounaud S."/>
            <person name="Pasculle A.W."/>
            <person name="Nierman W.C."/>
            <person name="Driscoll E."/>
            <person name="Cumbie R."/>
            <person name="Clancy C.J."/>
            <person name="Dupont C.L."/>
        </authorList>
    </citation>
    <scope>NUCLEOTIDE SEQUENCE [LARGE SCALE GENOMIC DNA]</scope>
    <source>
        <strain evidence="4 5">GL24</strain>
    </source>
</reference>
<sequence>MTADPSIHTIETGFQRPDFDAAYLIVENGRAAFVDCGTGLSVPAMLQAWYPGIRGGEGIAALLTGQVNPSGRLPVTWVVDESQLPRPHIDGLGFKPAKPGWRPRA</sequence>
<dbReference type="InterPro" id="IPR002772">
    <property type="entry name" value="Glyco_hydro_3_C"/>
</dbReference>
<protein>
    <recommendedName>
        <fullName evidence="3">Glycoside hydrolase family 3 C-terminal domain-containing protein</fullName>
    </recommendedName>
</protein>
<keyword evidence="5" id="KW-1185">Reference proteome</keyword>
<evidence type="ECO:0000256" key="1">
    <source>
        <dbReference type="ARBA" id="ARBA00022801"/>
    </source>
</evidence>
<comment type="caution">
    <text evidence="4">The sequence shown here is derived from an EMBL/GenBank/DDBJ whole genome shotgun (WGS) entry which is preliminary data.</text>
</comment>
<evidence type="ECO:0000256" key="2">
    <source>
        <dbReference type="ARBA" id="ARBA00023295"/>
    </source>
</evidence>
<dbReference type="Proteomes" id="UP000740926">
    <property type="component" value="Unassembled WGS sequence"/>
</dbReference>
<dbReference type="InterPro" id="IPR036881">
    <property type="entry name" value="Glyco_hydro_3_C_sf"/>
</dbReference>
<dbReference type="EMBL" id="JAANIU010010767">
    <property type="protein sequence ID" value="KAG1531537.1"/>
    <property type="molecule type" value="Genomic_DNA"/>
</dbReference>
<dbReference type="GO" id="GO:0004553">
    <property type="term" value="F:hydrolase activity, hydrolyzing O-glycosyl compounds"/>
    <property type="evidence" value="ECO:0007669"/>
    <property type="project" value="InterPro"/>
</dbReference>
<dbReference type="AlphaFoldDB" id="A0A9P6XSM4"/>
<evidence type="ECO:0000313" key="4">
    <source>
        <dbReference type="EMBL" id="KAG1531537.1"/>
    </source>
</evidence>
<evidence type="ECO:0000313" key="5">
    <source>
        <dbReference type="Proteomes" id="UP000740926"/>
    </source>
</evidence>
<dbReference type="GO" id="GO:0005975">
    <property type="term" value="P:carbohydrate metabolic process"/>
    <property type="evidence" value="ECO:0007669"/>
    <property type="project" value="InterPro"/>
</dbReference>
<dbReference type="Pfam" id="PF01915">
    <property type="entry name" value="Glyco_hydro_3_C"/>
    <property type="match status" value="1"/>
</dbReference>
<proteinExistence type="predicted"/>
<feature type="domain" description="Glycoside hydrolase family 3 C-terminal" evidence="3">
    <location>
        <begin position="39"/>
        <end position="87"/>
    </location>
</feature>
<evidence type="ECO:0000259" key="3">
    <source>
        <dbReference type="Pfam" id="PF01915"/>
    </source>
</evidence>
<dbReference type="SUPFAM" id="SSF52279">
    <property type="entry name" value="Beta-D-glucan exohydrolase, C-terminal domain"/>
    <property type="match status" value="1"/>
</dbReference>
<keyword evidence="2" id="KW-0326">Glycosidase</keyword>
<gene>
    <name evidence="4" type="ORF">G6F50_016643</name>
</gene>
<keyword evidence="1" id="KW-0378">Hydrolase</keyword>
<name>A0A9P6XSM4_9FUNG</name>